<dbReference type="InterPro" id="IPR044099">
    <property type="entry name" value="Dcp2_NUDIX"/>
</dbReference>
<keyword evidence="8" id="KW-0464">Manganese</keyword>
<feature type="region of interest" description="Disordered" evidence="9">
    <location>
        <begin position="699"/>
        <end position="725"/>
    </location>
</feature>
<evidence type="ECO:0000313" key="11">
    <source>
        <dbReference type="EMBL" id="RKF73521.1"/>
    </source>
</evidence>
<evidence type="ECO:0000256" key="8">
    <source>
        <dbReference type="ARBA" id="ARBA00023211"/>
    </source>
</evidence>
<sequence length="1038" mass="118195">MERNMQLQDCKLFQVKIYSKNALRNSDYIYANSLPIHLGLDDLCVRFLMNGPKEDLETAERICFRVEEAQWYYEDFIRPLDPTLPSMTLKRFCEEIFAHCPLLLPFSQDDRIKAFDAFLSYKKRVPVRGAIMLNEKMDKLVLVKGWKKGATWSFPRGKINKDEDDLDCAIREVYEETGFDLGESGFVPEDRNVKSIELNMHEQQIRLFVFRGVPMDTHFEPRTRKEISAIEWWRLCDLPAFRKGKLQAQQQPVYKATNFYMVAPFLVHVRKWIAEQRKQDAICQADKINKPIEDLAQDELISEDDQGLDSNVEVVSREEDTLVRNNSSPDKLDRLNYLTNVSQPAYHSQSYSQDLLKHHSGSALLALLHSKHNIADQQASKYLPHTALGHRTLSPYEPQSSQHLDPKFFHHCKLPPPPKFPVLEQRKENGFCHQLPIKKQHESMIEAQKSVQSHELSSLPGPHSHQPQHLIHPQPLPPYVQRAVFAQSPVSASPLISNVPPQLNPILNKPQFSARQAPINPENNKQISPKLTNHTFALLNSFKSRKHGGDSTSSHLQNSEHSSKFQYPYNNKPSMPIPPIKQIHQKQQEEYSATVNSPWDILQNKMTNEELLPTQLQSHEMARLQAARDLSSLQESSNPATSDKWIQASTANNYYRDSFNTQHLPLNQSQYNSWVGQDEYNAAIPRYKDQDSLKQRYYNPQENSSEIQHAKENNTDKNSVNYYNHEPLKNDQRTQHLFIPHKPQELAASSSQQRQIFPTVHTSSNEIGIHDIRSSLASLTQSATQSKPNLQDYSKISHTNSNELQLQSPSRAPGNSEASAVELSALDPLTKKIEMVSMQKNLGWNADRTDLDSKPENPKLPSREAGNLLQLLNPKIKSSLPLQGVSMNKIHPESSMKKQASKNLHGPSTSNSLLLQAKTDHRQKSHSLLSGSDTPCHSEQGKVSGSSKNSEYIFEESAHPRSEFFLQQSEEKLLSSHHGLSNGSFSRNPVSDTHPQSRGKNFVLNIPDTRRESQPISPADKGFLLSYLDAVVAKGTQF</sequence>
<organism evidence="11 12">
    <name type="scientific">Golovinomyces cichoracearum</name>
    <dbReference type="NCBI Taxonomy" id="62708"/>
    <lineage>
        <taxon>Eukaryota</taxon>
        <taxon>Fungi</taxon>
        <taxon>Dikarya</taxon>
        <taxon>Ascomycota</taxon>
        <taxon>Pezizomycotina</taxon>
        <taxon>Leotiomycetes</taxon>
        <taxon>Erysiphales</taxon>
        <taxon>Erysiphaceae</taxon>
        <taxon>Golovinomyces</taxon>
    </lineage>
</organism>
<dbReference type="GO" id="GO:0000290">
    <property type="term" value="P:deadenylation-dependent decapping of nuclear-transcribed mRNA"/>
    <property type="evidence" value="ECO:0007669"/>
    <property type="project" value="InterPro"/>
</dbReference>
<keyword evidence="6" id="KW-0378">Hydrolase</keyword>
<dbReference type="GO" id="GO:0000184">
    <property type="term" value="P:nuclear-transcribed mRNA catabolic process, nonsense-mediated decay"/>
    <property type="evidence" value="ECO:0007669"/>
    <property type="project" value="InterPro"/>
</dbReference>
<feature type="region of interest" description="Disordered" evidence="9">
    <location>
        <begin position="976"/>
        <end position="998"/>
    </location>
</feature>
<comment type="cofactor">
    <cofactor evidence="1">
        <name>Mn(2+)</name>
        <dbReference type="ChEBI" id="CHEBI:29035"/>
    </cofactor>
</comment>
<evidence type="ECO:0000313" key="12">
    <source>
        <dbReference type="Proteomes" id="UP000285326"/>
    </source>
</evidence>
<dbReference type="CDD" id="cd03672">
    <property type="entry name" value="NUDIX_Dcp2p_Nudt20"/>
    <property type="match status" value="1"/>
</dbReference>
<dbReference type="GO" id="GO:0003723">
    <property type="term" value="F:RNA binding"/>
    <property type="evidence" value="ECO:0007669"/>
    <property type="project" value="UniProtKB-KW"/>
</dbReference>
<feature type="region of interest" description="Disordered" evidence="9">
    <location>
        <begin position="543"/>
        <end position="571"/>
    </location>
</feature>
<dbReference type="PANTHER" id="PTHR23114">
    <property type="entry name" value="M7GPPPN-MRNA HYDROLASE"/>
    <property type="match status" value="1"/>
</dbReference>
<accession>A0A420IG56</accession>
<dbReference type="GO" id="GO:0000932">
    <property type="term" value="C:P-body"/>
    <property type="evidence" value="ECO:0007669"/>
    <property type="project" value="TreeGrafter"/>
</dbReference>
<dbReference type="SUPFAM" id="SSF55811">
    <property type="entry name" value="Nudix"/>
    <property type="match status" value="1"/>
</dbReference>
<evidence type="ECO:0000256" key="1">
    <source>
        <dbReference type="ARBA" id="ARBA00001936"/>
    </source>
</evidence>
<dbReference type="InterPro" id="IPR007722">
    <property type="entry name" value="DCP2_BoxA"/>
</dbReference>
<keyword evidence="5" id="KW-0479">Metal-binding</keyword>
<evidence type="ECO:0000256" key="4">
    <source>
        <dbReference type="ARBA" id="ARBA00022490"/>
    </source>
</evidence>
<evidence type="ECO:0000259" key="10">
    <source>
        <dbReference type="PROSITE" id="PS51462"/>
    </source>
</evidence>
<dbReference type="PROSITE" id="PS51462">
    <property type="entry name" value="NUDIX"/>
    <property type="match status" value="1"/>
</dbReference>
<feature type="domain" description="Nudix hydrolase" evidence="10">
    <location>
        <begin position="123"/>
        <end position="259"/>
    </location>
</feature>
<dbReference type="AlphaFoldDB" id="A0A420IG56"/>
<reference evidence="11 12" key="1">
    <citation type="journal article" date="2018" name="BMC Genomics">
        <title>Comparative genome analyses reveal sequence features reflecting distinct modes of host-adaptation between dicot and monocot powdery mildew.</title>
        <authorList>
            <person name="Wu Y."/>
            <person name="Ma X."/>
            <person name="Pan Z."/>
            <person name="Kale S.D."/>
            <person name="Song Y."/>
            <person name="King H."/>
            <person name="Zhang Q."/>
            <person name="Presley C."/>
            <person name="Deng X."/>
            <person name="Wei C.I."/>
            <person name="Xiao S."/>
        </authorList>
    </citation>
    <scope>NUCLEOTIDE SEQUENCE [LARGE SCALE GENOMIC DNA]</scope>
    <source>
        <strain evidence="11">UMSG1</strain>
    </source>
</reference>
<feature type="compositionally biased region" description="Polar residues" evidence="9">
    <location>
        <begin position="800"/>
        <end position="810"/>
    </location>
</feature>
<evidence type="ECO:0000256" key="7">
    <source>
        <dbReference type="ARBA" id="ARBA00022884"/>
    </source>
</evidence>
<keyword evidence="7" id="KW-0694">RNA-binding</keyword>
<evidence type="ECO:0000256" key="3">
    <source>
        <dbReference type="ARBA" id="ARBA00005279"/>
    </source>
</evidence>
<feature type="region of interest" description="Disordered" evidence="9">
    <location>
        <begin position="919"/>
        <end position="947"/>
    </location>
</feature>
<evidence type="ECO:0000256" key="6">
    <source>
        <dbReference type="ARBA" id="ARBA00022801"/>
    </source>
</evidence>
<dbReference type="GO" id="GO:0030145">
    <property type="term" value="F:manganese ion binding"/>
    <property type="evidence" value="ECO:0007669"/>
    <property type="project" value="InterPro"/>
</dbReference>
<dbReference type="InterPro" id="IPR015797">
    <property type="entry name" value="NUDIX_hydrolase-like_dom_sf"/>
</dbReference>
<evidence type="ECO:0000256" key="9">
    <source>
        <dbReference type="SAM" id="MobiDB-lite"/>
    </source>
</evidence>
<proteinExistence type="inferred from homology"/>
<name>A0A420IG56_9PEZI</name>
<comment type="similarity">
    <text evidence="3">Belongs to the Nudix hydrolase family. DCP2 subfamily.</text>
</comment>
<feature type="compositionally biased region" description="Polar residues" evidence="9">
    <location>
        <begin position="987"/>
        <end position="998"/>
    </location>
</feature>
<dbReference type="Gene3D" id="3.90.79.10">
    <property type="entry name" value="Nucleoside Triphosphate Pyrophosphohydrolase"/>
    <property type="match status" value="1"/>
</dbReference>
<dbReference type="EMBL" id="MCBS01024394">
    <property type="protein sequence ID" value="RKF73521.1"/>
    <property type="molecule type" value="Genomic_DNA"/>
</dbReference>
<comment type="subcellular location">
    <subcellularLocation>
        <location evidence="2">Cytoplasm</location>
    </subcellularLocation>
</comment>
<gene>
    <name evidence="11" type="ORF">GcM1_243007</name>
</gene>
<evidence type="ECO:0000256" key="2">
    <source>
        <dbReference type="ARBA" id="ARBA00004496"/>
    </source>
</evidence>
<dbReference type="FunFam" id="3.90.79.10:FF:000003">
    <property type="entry name" value="M7GpppN-mRNA hydrolase isoform 2"/>
    <property type="match status" value="1"/>
</dbReference>
<feature type="compositionally biased region" description="Polar residues" evidence="9">
    <location>
        <begin position="550"/>
        <end position="571"/>
    </location>
</feature>
<dbReference type="Pfam" id="PF00293">
    <property type="entry name" value="NUDIX"/>
    <property type="match status" value="1"/>
</dbReference>
<dbReference type="Proteomes" id="UP000285326">
    <property type="component" value="Unassembled WGS sequence"/>
</dbReference>
<dbReference type="InterPro" id="IPR036189">
    <property type="entry name" value="DCP2_BoxA_sf"/>
</dbReference>
<evidence type="ECO:0000256" key="5">
    <source>
        <dbReference type="ARBA" id="ARBA00022723"/>
    </source>
</evidence>
<dbReference type="PANTHER" id="PTHR23114:SF17">
    <property type="entry name" value="M7GPPPN-MRNA HYDROLASE"/>
    <property type="match status" value="1"/>
</dbReference>
<protein>
    <submittedName>
        <fullName evidence="11">Putative mrna decapping complex subunit 2</fullName>
    </submittedName>
</protein>
<dbReference type="InterPro" id="IPR000086">
    <property type="entry name" value="NUDIX_hydrolase_dom"/>
</dbReference>
<dbReference type="Pfam" id="PF05026">
    <property type="entry name" value="DCP2"/>
    <property type="match status" value="1"/>
</dbReference>
<feature type="compositionally biased region" description="Low complexity" evidence="9">
    <location>
        <begin position="976"/>
        <end position="986"/>
    </location>
</feature>
<dbReference type="InterPro" id="IPR020084">
    <property type="entry name" value="NUDIX_hydrolase_CS"/>
</dbReference>
<dbReference type="SMART" id="SM01125">
    <property type="entry name" value="DCP2"/>
    <property type="match status" value="1"/>
</dbReference>
<feature type="compositionally biased region" description="Polar residues" evidence="9">
    <location>
        <begin position="926"/>
        <end position="947"/>
    </location>
</feature>
<dbReference type="GO" id="GO:0140933">
    <property type="term" value="F:5'-(N(7)-methylguanosine 5'-triphospho)-[mRNA] hydrolase activity"/>
    <property type="evidence" value="ECO:0007669"/>
    <property type="project" value="InterPro"/>
</dbReference>
<feature type="region of interest" description="Disordered" evidence="9">
    <location>
        <begin position="800"/>
        <end position="819"/>
    </location>
</feature>
<keyword evidence="4" id="KW-0963">Cytoplasm</keyword>
<dbReference type="Gene3D" id="1.10.10.1050">
    <property type="entry name" value="Dcp2, box A domain"/>
    <property type="match status" value="1"/>
</dbReference>
<dbReference type="PROSITE" id="PS00893">
    <property type="entry name" value="NUDIX_BOX"/>
    <property type="match status" value="1"/>
</dbReference>
<dbReference type="SUPFAM" id="SSF140586">
    <property type="entry name" value="Dcp2 domain-like"/>
    <property type="match status" value="1"/>
</dbReference>
<comment type="caution">
    <text evidence="11">The sequence shown here is derived from an EMBL/GenBank/DDBJ whole genome shotgun (WGS) entry which is preliminary data.</text>
</comment>